<comment type="cofactor">
    <cofactor evidence="1">
        <name>FAD</name>
        <dbReference type="ChEBI" id="CHEBI:57692"/>
    </cofactor>
</comment>
<evidence type="ECO:0000256" key="1">
    <source>
        <dbReference type="ARBA" id="ARBA00001974"/>
    </source>
</evidence>
<evidence type="ECO:0000256" key="5">
    <source>
        <dbReference type="ARBA" id="ARBA00023002"/>
    </source>
</evidence>
<dbReference type="InterPro" id="IPR036318">
    <property type="entry name" value="FAD-bd_PCMH-like_sf"/>
</dbReference>
<organism evidence="7 8">
    <name type="scientific">Actinomadura parmotrematis</name>
    <dbReference type="NCBI Taxonomy" id="2864039"/>
    <lineage>
        <taxon>Bacteria</taxon>
        <taxon>Bacillati</taxon>
        <taxon>Actinomycetota</taxon>
        <taxon>Actinomycetes</taxon>
        <taxon>Streptosporangiales</taxon>
        <taxon>Thermomonosporaceae</taxon>
        <taxon>Actinomadura</taxon>
    </lineage>
</organism>
<evidence type="ECO:0000256" key="3">
    <source>
        <dbReference type="ARBA" id="ARBA00022630"/>
    </source>
</evidence>
<dbReference type="InterPro" id="IPR016167">
    <property type="entry name" value="FAD-bd_PCMH_sub1"/>
</dbReference>
<protein>
    <submittedName>
        <fullName evidence="7">FAD-binding oxidoreductase</fullName>
    </submittedName>
</protein>
<gene>
    <name evidence="7" type="ORF">K1Y72_25945</name>
</gene>
<dbReference type="InterPro" id="IPR016166">
    <property type="entry name" value="FAD-bd_PCMH"/>
</dbReference>
<dbReference type="InterPro" id="IPR006093">
    <property type="entry name" value="Oxy_OxRdtase_FAD_BS"/>
</dbReference>
<dbReference type="SUPFAM" id="SSF56176">
    <property type="entry name" value="FAD-binding/transporter-associated domain-like"/>
    <property type="match status" value="1"/>
</dbReference>
<evidence type="ECO:0000256" key="4">
    <source>
        <dbReference type="ARBA" id="ARBA00022827"/>
    </source>
</evidence>
<dbReference type="Gene3D" id="3.30.43.10">
    <property type="entry name" value="Uridine Diphospho-n-acetylenolpyruvylglucosamine Reductase, domain 2"/>
    <property type="match status" value="1"/>
</dbReference>
<keyword evidence="5" id="KW-0560">Oxidoreductase</keyword>
<dbReference type="Proteomes" id="UP000774570">
    <property type="component" value="Unassembled WGS sequence"/>
</dbReference>
<dbReference type="InterPro" id="IPR050416">
    <property type="entry name" value="FAD-linked_Oxidoreductase"/>
</dbReference>
<reference evidence="7 8" key="1">
    <citation type="submission" date="2021-07" db="EMBL/GenBank/DDBJ databases">
        <title>Actinomadura sp. PM05-2 isolated from lichen.</title>
        <authorList>
            <person name="Somphong A."/>
            <person name="Phongsopitanun W."/>
            <person name="Tanasupawat S."/>
            <person name="Peongsungnone V."/>
        </authorList>
    </citation>
    <scope>NUCLEOTIDE SEQUENCE [LARGE SCALE GENOMIC DNA]</scope>
    <source>
        <strain evidence="7 8">PM05-2</strain>
    </source>
</reference>
<keyword evidence="3" id="KW-0285">Flavoprotein</keyword>
<evidence type="ECO:0000313" key="7">
    <source>
        <dbReference type="EMBL" id="MBW8485847.1"/>
    </source>
</evidence>
<dbReference type="RefSeq" id="WP_220169090.1">
    <property type="nucleotide sequence ID" value="NZ_JAIBOA010000019.1"/>
</dbReference>
<dbReference type="PANTHER" id="PTHR42973">
    <property type="entry name" value="BINDING OXIDOREDUCTASE, PUTATIVE (AFU_ORTHOLOGUE AFUA_1G17690)-RELATED"/>
    <property type="match status" value="1"/>
</dbReference>
<feature type="domain" description="FAD-binding PCMH-type" evidence="6">
    <location>
        <begin position="28"/>
        <end position="198"/>
    </location>
</feature>
<dbReference type="PROSITE" id="PS00862">
    <property type="entry name" value="OX2_COVAL_FAD"/>
    <property type="match status" value="1"/>
</dbReference>
<dbReference type="Gene3D" id="3.40.462.20">
    <property type="match status" value="1"/>
</dbReference>
<evidence type="ECO:0000313" key="8">
    <source>
        <dbReference type="Proteomes" id="UP000774570"/>
    </source>
</evidence>
<dbReference type="InterPro" id="IPR016169">
    <property type="entry name" value="FAD-bd_PCMH_sub2"/>
</dbReference>
<dbReference type="InterPro" id="IPR006094">
    <property type="entry name" value="Oxid_FAD_bind_N"/>
</dbReference>
<comment type="caution">
    <text evidence="7">The sequence shown here is derived from an EMBL/GenBank/DDBJ whole genome shotgun (WGS) entry which is preliminary data.</text>
</comment>
<accession>A0ABS7G1Y1</accession>
<evidence type="ECO:0000256" key="2">
    <source>
        <dbReference type="ARBA" id="ARBA00005466"/>
    </source>
</evidence>
<keyword evidence="8" id="KW-1185">Reference proteome</keyword>
<proteinExistence type="inferred from homology"/>
<dbReference type="Pfam" id="PF01565">
    <property type="entry name" value="FAD_binding_4"/>
    <property type="match status" value="1"/>
</dbReference>
<dbReference type="EMBL" id="JAIBOA010000019">
    <property type="protein sequence ID" value="MBW8485847.1"/>
    <property type="molecule type" value="Genomic_DNA"/>
</dbReference>
<keyword evidence="4" id="KW-0274">FAD</keyword>
<dbReference type="PANTHER" id="PTHR42973:SF39">
    <property type="entry name" value="FAD-BINDING PCMH-TYPE DOMAIN-CONTAINING PROTEIN"/>
    <property type="match status" value="1"/>
</dbReference>
<dbReference type="PROSITE" id="PS51387">
    <property type="entry name" value="FAD_PCMH"/>
    <property type="match status" value="1"/>
</dbReference>
<comment type="similarity">
    <text evidence="2">Belongs to the oxygen-dependent FAD-linked oxidoreductase family.</text>
</comment>
<sequence>MIEGFRGRLVAPGDGGYDGLRRVWNEAVTARPLLIARCADARDVALAVRHARDRGLPLTVRSGGHNFAGRALVEGGVVIDVRDLTGVDVDPARRVARIGAGLRWGQVDPALQAHGLATAGGSVSKVGVPGFTLGTGLGWLGRSHGLAGDNLLGATVVTAEGETLDVGPDSHPDLYWALRGGGGGLGVLTELRMRLFPLVRPAAGTLVHPLAGAASVISQVIEATADAPASLSWAAVLTCAPPDPFFPAEVRGRPVLLLPVFSTAGEDEHVARLRRIGRPLLDTVGPTDLCAFHTSTDEAAPDGMRWDVRSEWLTGLDGAAVEHSVSAIEEAGSPLSELLFRPLGGAIAAPDAPATPFSHRAAGHLVEVIANWADGDGAAERAWMERAWAGLRRLSAGGPDVNHLGLTEGPDRIRTAYAPQVLERLLAVRRAYDPDGAFRSVLSDVH</sequence>
<name>A0ABS7G1Y1_9ACTN</name>
<dbReference type="Gene3D" id="3.30.465.10">
    <property type="match status" value="1"/>
</dbReference>
<evidence type="ECO:0000259" key="6">
    <source>
        <dbReference type="PROSITE" id="PS51387"/>
    </source>
</evidence>